<sequence>MRANVVSDSVDPQLLRQMLQFAAQPERGNENLHTYAIVDAAQDWEFVVLCRQKFKLNPQMLFEGRAADAMMMVAPYLIQFDASTEFVEQWSQRWGKNLGIFLISSADETAMRKHARSIFLAEDESGQEYFFRFYDPRVVWPFLQGCTHVERKQFFGDCHCVLCELAGTSRILHVPRSVHQSTRYYELAAPSHPHGSLPSPHFQTRSPATPSRRAYPNLPD</sequence>
<evidence type="ECO:0000313" key="4">
    <source>
        <dbReference type="Proteomes" id="UP000318626"/>
    </source>
</evidence>
<proteinExistence type="predicted"/>
<dbReference type="Pfam" id="PF13503">
    <property type="entry name" value="DUF4123"/>
    <property type="match status" value="1"/>
</dbReference>
<name>A0A518C4S1_9BACT</name>
<feature type="compositionally biased region" description="Low complexity" evidence="1">
    <location>
        <begin position="190"/>
        <end position="201"/>
    </location>
</feature>
<dbReference type="Proteomes" id="UP000318626">
    <property type="component" value="Chromosome"/>
</dbReference>
<dbReference type="InterPro" id="IPR025391">
    <property type="entry name" value="DUF4123"/>
</dbReference>
<dbReference type="KEGG" id="bvo:Pan97_12220"/>
<feature type="region of interest" description="Disordered" evidence="1">
    <location>
        <begin position="190"/>
        <end position="220"/>
    </location>
</feature>
<organism evidence="3 4">
    <name type="scientific">Bremerella volcania</name>
    <dbReference type="NCBI Taxonomy" id="2527984"/>
    <lineage>
        <taxon>Bacteria</taxon>
        <taxon>Pseudomonadati</taxon>
        <taxon>Planctomycetota</taxon>
        <taxon>Planctomycetia</taxon>
        <taxon>Pirellulales</taxon>
        <taxon>Pirellulaceae</taxon>
        <taxon>Bremerella</taxon>
    </lineage>
</organism>
<evidence type="ECO:0000256" key="1">
    <source>
        <dbReference type="SAM" id="MobiDB-lite"/>
    </source>
</evidence>
<feature type="domain" description="DUF4123" evidence="2">
    <location>
        <begin position="35"/>
        <end position="152"/>
    </location>
</feature>
<keyword evidence="4" id="KW-1185">Reference proteome</keyword>
<evidence type="ECO:0000259" key="2">
    <source>
        <dbReference type="Pfam" id="PF13503"/>
    </source>
</evidence>
<dbReference type="EMBL" id="CP036289">
    <property type="protein sequence ID" value="QDU74217.1"/>
    <property type="molecule type" value="Genomic_DNA"/>
</dbReference>
<dbReference type="OrthoDB" id="955748at2"/>
<dbReference type="AlphaFoldDB" id="A0A518C4S1"/>
<evidence type="ECO:0000313" key="3">
    <source>
        <dbReference type="EMBL" id="QDU74217.1"/>
    </source>
</evidence>
<protein>
    <recommendedName>
        <fullName evidence="2">DUF4123 domain-containing protein</fullName>
    </recommendedName>
</protein>
<reference evidence="4" key="1">
    <citation type="submission" date="2019-02" db="EMBL/GenBank/DDBJ databases">
        <title>Deep-cultivation of Planctomycetes and their phenomic and genomic characterization uncovers novel biology.</title>
        <authorList>
            <person name="Wiegand S."/>
            <person name="Jogler M."/>
            <person name="Boedeker C."/>
            <person name="Pinto D."/>
            <person name="Vollmers J."/>
            <person name="Rivas-Marin E."/>
            <person name="Kohn T."/>
            <person name="Peeters S.H."/>
            <person name="Heuer A."/>
            <person name="Rast P."/>
            <person name="Oberbeckmann S."/>
            <person name="Bunk B."/>
            <person name="Jeske O."/>
            <person name="Meyerdierks A."/>
            <person name="Storesund J.E."/>
            <person name="Kallscheuer N."/>
            <person name="Luecker S."/>
            <person name="Lage O.M."/>
            <person name="Pohl T."/>
            <person name="Merkel B.J."/>
            <person name="Hornburger P."/>
            <person name="Mueller R.-W."/>
            <person name="Bruemmer F."/>
            <person name="Labrenz M."/>
            <person name="Spormann A.M."/>
            <person name="Op den Camp H."/>
            <person name="Overmann J."/>
            <person name="Amann R."/>
            <person name="Jetten M.S.M."/>
            <person name="Mascher T."/>
            <person name="Medema M.H."/>
            <person name="Devos D.P."/>
            <person name="Kaster A.-K."/>
            <person name="Ovreas L."/>
            <person name="Rohde M."/>
            <person name="Galperin M.Y."/>
            <person name="Jogler C."/>
        </authorList>
    </citation>
    <scope>NUCLEOTIDE SEQUENCE [LARGE SCALE GENOMIC DNA]</scope>
    <source>
        <strain evidence="4">Pan97</strain>
    </source>
</reference>
<gene>
    <name evidence="3" type="ORF">Pan97_12220</name>
</gene>
<accession>A0A518C4S1</accession>